<accession>A0ABY9JX39</accession>
<dbReference type="EMBL" id="CP129013">
    <property type="protein sequence ID" value="WLR42990.1"/>
    <property type="molecule type" value="Genomic_DNA"/>
</dbReference>
<protein>
    <submittedName>
        <fullName evidence="1">Uncharacterized protein</fullName>
    </submittedName>
</protein>
<evidence type="ECO:0000313" key="2">
    <source>
        <dbReference type="Proteomes" id="UP001197974"/>
    </source>
</evidence>
<reference evidence="1 2" key="1">
    <citation type="submission" date="2023-06" db="EMBL/GenBank/DDBJ databases">
        <title>Five Gram-positive bacteria isolated from mangrove sediments in Shenzhen, Guangdong, China.</title>
        <authorList>
            <person name="Yu S."/>
            <person name="Zheng W."/>
            <person name="Huang Y."/>
        </authorList>
    </citation>
    <scope>NUCLEOTIDE SEQUENCE [LARGE SCALE GENOMIC DNA]</scope>
    <source>
        <strain evidence="1 2">SaN35-3</strain>
    </source>
</reference>
<evidence type="ECO:0000313" key="1">
    <source>
        <dbReference type="EMBL" id="WLR42990.1"/>
    </source>
</evidence>
<dbReference type="RefSeq" id="WP_226538806.1">
    <property type="nucleotide sequence ID" value="NZ_CP129013.1"/>
</dbReference>
<organism evidence="1 2">
    <name type="scientific">Bacillus carboniphilus</name>
    <dbReference type="NCBI Taxonomy" id="86663"/>
    <lineage>
        <taxon>Bacteria</taxon>
        <taxon>Bacillati</taxon>
        <taxon>Bacillota</taxon>
        <taxon>Bacilli</taxon>
        <taxon>Bacillales</taxon>
        <taxon>Bacillaceae</taxon>
        <taxon>Bacillus</taxon>
    </lineage>
</organism>
<name>A0ABY9JX39_9BACI</name>
<proteinExistence type="predicted"/>
<sequence>MKSSYTRKDGREVVVINGSSSSFKKRKQTKKELKKVKVTDSMDEWMRKRTCQDCYGWLYGKNN</sequence>
<dbReference type="Proteomes" id="UP001197974">
    <property type="component" value="Chromosome"/>
</dbReference>
<keyword evidence="2" id="KW-1185">Reference proteome</keyword>
<gene>
    <name evidence="1" type="ORF">LC087_01860</name>
</gene>